<reference evidence="5" key="1">
    <citation type="submission" date="2021-07" db="EMBL/GenBank/DDBJ databases">
        <authorList>
            <person name="Durling M."/>
        </authorList>
    </citation>
    <scope>NUCLEOTIDE SEQUENCE</scope>
</reference>
<dbReference type="OrthoDB" id="3687641at2759"/>
<name>A0A9N9LVU6_9HELO</name>
<comment type="caution">
    <text evidence="5">The sequence shown here is derived from an EMBL/GenBank/DDBJ whole genome shotgun (WGS) entry which is preliminary data.</text>
</comment>
<dbReference type="PANTHER" id="PTHR33365">
    <property type="entry name" value="YALI0B05434P"/>
    <property type="match status" value="1"/>
</dbReference>
<accession>A0A9N9LVU6</accession>
<dbReference type="Pfam" id="PF11807">
    <property type="entry name" value="UstYa"/>
    <property type="match status" value="1"/>
</dbReference>
<comment type="similarity">
    <text evidence="3">Belongs to the ustYa family.</text>
</comment>
<gene>
    <name evidence="5" type="ORF">HYALB_00003191</name>
</gene>
<keyword evidence="2" id="KW-0560">Oxidoreductase</keyword>
<evidence type="ECO:0000256" key="2">
    <source>
        <dbReference type="ARBA" id="ARBA00023002"/>
    </source>
</evidence>
<organism evidence="5 6">
    <name type="scientific">Hymenoscyphus albidus</name>
    <dbReference type="NCBI Taxonomy" id="595503"/>
    <lineage>
        <taxon>Eukaryota</taxon>
        <taxon>Fungi</taxon>
        <taxon>Dikarya</taxon>
        <taxon>Ascomycota</taxon>
        <taxon>Pezizomycotina</taxon>
        <taxon>Leotiomycetes</taxon>
        <taxon>Helotiales</taxon>
        <taxon>Helotiaceae</taxon>
        <taxon>Hymenoscyphus</taxon>
    </lineage>
</organism>
<evidence type="ECO:0000256" key="3">
    <source>
        <dbReference type="ARBA" id="ARBA00035112"/>
    </source>
</evidence>
<dbReference type="GO" id="GO:0016491">
    <property type="term" value="F:oxidoreductase activity"/>
    <property type="evidence" value="ECO:0007669"/>
    <property type="project" value="UniProtKB-KW"/>
</dbReference>
<keyword evidence="6" id="KW-1185">Reference proteome</keyword>
<evidence type="ECO:0000313" key="6">
    <source>
        <dbReference type="Proteomes" id="UP000701801"/>
    </source>
</evidence>
<sequence length="248" mass="27613">MRLQIIFCFVAAATQVHGNWLRAVCVKNGVKDADSTKMCCDHYKVNGCPSCGFFPADPSEKFDLECRSYDREIVPEEWRQLCASAGASGEEVGTEMVTFNPNSTFSEGNSSALKATWASLVPLGRGFIGLDSHGKPRPWSGIEAEIADMRVVTVYHQLHCLNGLRMASMGENHTEHNNLVGQTPEEHLQHCFDYIRQSLLCNADTTLEPLTGFPPDVQGWGTSHQCRSRQEIFDWTYKHRATDEGGIV</sequence>
<evidence type="ECO:0000313" key="5">
    <source>
        <dbReference type="EMBL" id="CAG8982099.1"/>
    </source>
</evidence>
<dbReference type="PANTHER" id="PTHR33365:SF11">
    <property type="entry name" value="TAT PATHWAY SIGNAL SEQUENCE"/>
    <property type="match status" value="1"/>
</dbReference>
<dbReference type="GO" id="GO:0043386">
    <property type="term" value="P:mycotoxin biosynthetic process"/>
    <property type="evidence" value="ECO:0007669"/>
    <property type="project" value="InterPro"/>
</dbReference>
<keyword evidence="4" id="KW-0732">Signal</keyword>
<dbReference type="EMBL" id="CAJVRM010000573">
    <property type="protein sequence ID" value="CAG8982099.1"/>
    <property type="molecule type" value="Genomic_DNA"/>
</dbReference>
<comment type="pathway">
    <text evidence="1">Mycotoxin biosynthesis.</text>
</comment>
<proteinExistence type="inferred from homology"/>
<evidence type="ECO:0000256" key="1">
    <source>
        <dbReference type="ARBA" id="ARBA00004685"/>
    </source>
</evidence>
<feature type="signal peptide" evidence="4">
    <location>
        <begin position="1"/>
        <end position="18"/>
    </location>
</feature>
<dbReference type="Proteomes" id="UP000701801">
    <property type="component" value="Unassembled WGS sequence"/>
</dbReference>
<dbReference type="AlphaFoldDB" id="A0A9N9LVU6"/>
<feature type="chain" id="PRO_5040173684" evidence="4">
    <location>
        <begin position="19"/>
        <end position="248"/>
    </location>
</feature>
<dbReference type="InterPro" id="IPR021765">
    <property type="entry name" value="UstYa-like"/>
</dbReference>
<evidence type="ECO:0000256" key="4">
    <source>
        <dbReference type="SAM" id="SignalP"/>
    </source>
</evidence>
<protein>
    <submittedName>
        <fullName evidence="5">Uncharacterized protein</fullName>
    </submittedName>
</protein>